<evidence type="ECO:0000256" key="1">
    <source>
        <dbReference type="SAM" id="MobiDB-lite"/>
    </source>
</evidence>
<proteinExistence type="predicted"/>
<organism evidence="2 3">
    <name type="scientific">Sousa chinensis</name>
    <name type="common">Indo-pacific humpbacked dolphin</name>
    <name type="synonym">Steno chinensis</name>
    <dbReference type="NCBI Taxonomy" id="103600"/>
    <lineage>
        <taxon>Eukaryota</taxon>
        <taxon>Metazoa</taxon>
        <taxon>Chordata</taxon>
        <taxon>Craniata</taxon>
        <taxon>Vertebrata</taxon>
        <taxon>Euteleostomi</taxon>
        <taxon>Mammalia</taxon>
        <taxon>Eutheria</taxon>
        <taxon>Laurasiatheria</taxon>
        <taxon>Artiodactyla</taxon>
        <taxon>Whippomorpha</taxon>
        <taxon>Cetacea</taxon>
        <taxon>Odontoceti</taxon>
        <taxon>Delphinidae</taxon>
        <taxon>Sousa</taxon>
    </lineage>
</organism>
<keyword evidence="3" id="KW-1185">Reference proteome</keyword>
<feature type="region of interest" description="Disordered" evidence="1">
    <location>
        <begin position="22"/>
        <end position="69"/>
    </location>
</feature>
<feature type="non-terminal residue" evidence="2">
    <location>
        <position position="106"/>
    </location>
</feature>
<comment type="caution">
    <text evidence="2">The sequence shown here is derived from an EMBL/GenBank/DDBJ whole genome shotgun (WGS) entry which is preliminary data.</text>
</comment>
<dbReference type="EMBL" id="QWLN02005603">
    <property type="protein sequence ID" value="TEA37430.1"/>
    <property type="molecule type" value="Genomic_DNA"/>
</dbReference>
<accession>A0A484GNZ2</accession>
<protein>
    <submittedName>
        <fullName evidence="2">Uncharacterized protein</fullName>
    </submittedName>
</protein>
<evidence type="ECO:0000313" key="2">
    <source>
        <dbReference type="EMBL" id="TEA37430.1"/>
    </source>
</evidence>
<evidence type="ECO:0000313" key="3">
    <source>
        <dbReference type="Proteomes" id="UP000295264"/>
    </source>
</evidence>
<gene>
    <name evidence="2" type="ORF">DBR06_SOUSAS14210007</name>
</gene>
<name>A0A484GNZ2_SOUCH</name>
<reference evidence="2 3" key="1">
    <citation type="journal article" date="2018" name="Genomics">
        <title>Molecular footprints of inshore aquatic adaptation in Indo-Pacific humpback dolphin (Sousa chinensis).</title>
        <authorList>
            <person name="Ming Y."/>
            <person name="Jian J."/>
            <person name="Yu F."/>
            <person name="Yu X."/>
            <person name="Wang J."/>
            <person name="Liu W."/>
        </authorList>
    </citation>
    <scope>NUCLEOTIDE SEQUENCE [LARGE SCALE GENOMIC DNA]</scope>
    <source>
        <strain evidence="2">MY-2018</strain>
        <tissue evidence="2">Skin</tissue>
    </source>
</reference>
<dbReference type="AlphaFoldDB" id="A0A484GNZ2"/>
<dbReference type="Proteomes" id="UP000295264">
    <property type="component" value="Unassembled WGS sequence"/>
</dbReference>
<sequence length="106" mass="11814">MKRTDSGSCCRRRCDCGRCCRASSRARHAPYWSRDTARTPQSSRQSPGRERRHPEPSGSWAAAAEEEEAAAAAAPWMSLACWLDDAQQDEPHLNPVTSVALAWKTR</sequence>